<reference evidence="1" key="2">
    <citation type="submission" date="2021-03" db="UniProtKB">
        <authorList>
            <consortium name="EnsemblPlants"/>
        </authorList>
    </citation>
    <scope>IDENTIFICATION</scope>
</reference>
<dbReference type="AlphaFoldDB" id="A0A803MAX4"/>
<protein>
    <recommendedName>
        <fullName evidence="3">Ubiquitin-like protease family profile domain-containing protein</fullName>
    </recommendedName>
</protein>
<evidence type="ECO:0000313" key="1">
    <source>
        <dbReference type="EnsemblPlants" id="AUR62026241-RA:cds"/>
    </source>
</evidence>
<evidence type="ECO:0008006" key="3">
    <source>
        <dbReference type="Google" id="ProtNLM"/>
    </source>
</evidence>
<sequence length="592" mass="66460">MKKTLKKTVVATKKSPKVAATKKSLNVVATKNSAKKLVAATKKSLKKHVATKKSPKKHVVDFSEDQKKDVISIGFGGQTVGAEGEKGRDVTKDVATVLSNIQEELAAKGDDTVVQQPTVPKEANKVVTNILEELASKIRSSVQVGQKGVEVDFVCKWMKSNKSRMKEMPEMWQSMADYCFVQKKSLKSEELIKFEDPLMRPLEITLLSQDLSQAQAQKPTEKLEKSSLRTIMAELNQACLVLVNLLKESIQYLDNREYEEVIMNYSKNVASTVEEEMFEFLKRINCGKAEVYCLLALMILCSLRNLQNITWVVVSMMVHMLCFSREKFDANLDLTNRRKVYRAEIYAALVLSDINRERDAILEKVSKFKNERDKNGTELVRFFFGLDFMVFVPLNKDDHYFLVINFNNETIDHLDSTEYNDTISWEPTKSFIKDVVSPYRRLAVSVTATRLLAGCQGCWPGPCCSWPSSLFVAGVAGVAGLALAVRLLVLSHHLSLHRPPCRPSSVSATSERMSVRMESGRKLNRSSFSESPPLLSLMELNFSLFVLISWCSAIQQLSSIVIFTGAQFLPFNNCCDSEVNSSNANLGNFLGF</sequence>
<dbReference type="Proteomes" id="UP000596660">
    <property type="component" value="Unplaced"/>
</dbReference>
<name>A0A803MAX4_CHEQI</name>
<evidence type="ECO:0000313" key="2">
    <source>
        <dbReference type="Proteomes" id="UP000596660"/>
    </source>
</evidence>
<accession>A0A803MAX4</accession>
<organism evidence="1 2">
    <name type="scientific">Chenopodium quinoa</name>
    <name type="common">Quinoa</name>
    <dbReference type="NCBI Taxonomy" id="63459"/>
    <lineage>
        <taxon>Eukaryota</taxon>
        <taxon>Viridiplantae</taxon>
        <taxon>Streptophyta</taxon>
        <taxon>Embryophyta</taxon>
        <taxon>Tracheophyta</taxon>
        <taxon>Spermatophyta</taxon>
        <taxon>Magnoliopsida</taxon>
        <taxon>eudicotyledons</taxon>
        <taxon>Gunneridae</taxon>
        <taxon>Pentapetalae</taxon>
        <taxon>Caryophyllales</taxon>
        <taxon>Chenopodiaceae</taxon>
        <taxon>Chenopodioideae</taxon>
        <taxon>Atripliceae</taxon>
        <taxon>Chenopodium</taxon>
    </lineage>
</organism>
<dbReference type="Gramene" id="AUR62026241-RA">
    <property type="protein sequence ID" value="AUR62026241-RA:cds"/>
    <property type="gene ID" value="AUR62026241"/>
</dbReference>
<proteinExistence type="predicted"/>
<keyword evidence="2" id="KW-1185">Reference proteome</keyword>
<dbReference type="EnsemblPlants" id="AUR62026241-RA">
    <property type="protein sequence ID" value="AUR62026241-RA:cds"/>
    <property type="gene ID" value="AUR62026241"/>
</dbReference>
<reference evidence="1" key="1">
    <citation type="journal article" date="2017" name="Nature">
        <title>The genome of Chenopodium quinoa.</title>
        <authorList>
            <person name="Jarvis D.E."/>
            <person name="Ho Y.S."/>
            <person name="Lightfoot D.J."/>
            <person name="Schmoeckel S.M."/>
            <person name="Li B."/>
            <person name="Borm T.J.A."/>
            <person name="Ohyanagi H."/>
            <person name="Mineta K."/>
            <person name="Michell C.T."/>
            <person name="Saber N."/>
            <person name="Kharbatia N.M."/>
            <person name="Rupper R.R."/>
            <person name="Sharp A.R."/>
            <person name="Dally N."/>
            <person name="Boughton B.A."/>
            <person name="Woo Y.H."/>
            <person name="Gao G."/>
            <person name="Schijlen E.G.W.M."/>
            <person name="Guo X."/>
            <person name="Momin A.A."/>
            <person name="Negrao S."/>
            <person name="Al-Babili S."/>
            <person name="Gehring C."/>
            <person name="Roessner U."/>
            <person name="Jung C."/>
            <person name="Murphy K."/>
            <person name="Arold S.T."/>
            <person name="Gojobori T."/>
            <person name="van der Linden C.G."/>
            <person name="van Loo E.N."/>
            <person name="Jellen E.N."/>
            <person name="Maughan P.J."/>
            <person name="Tester M."/>
        </authorList>
    </citation>
    <scope>NUCLEOTIDE SEQUENCE [LARGE SCALE GENOMIC DNA]</scope>
    <source>
        <strain evidence="1">cv. PI 614886</strain>
    </source>
</reference>